<reference key="1">
    <citation type="submission" date="2010-11" db="EMBL/GenBank/DDBJ databases">
        <title>The complete sequence of chromosome of Isophaera pallida ATCC 43644.</title>
        <authorList>
            <consortium name="US DOE Joint Genome Institute (JGI-PGF)"/>
            <person name="Lucas S."/>
            <person name="Copeland A."/>
            <person name="Lapidus A."/>
            <person name="Bruce D."/>
            <person name="Goodwin L."/>
            <person name="Pitluck S."/>
            <person name="Kyrpides N."/>
            <person name="Mavromatis K."/>
            <person name="Pagani I."/>
            <person name="Ivanova N."/>
            <person name="Saunders E."/>
            <person name="Brettin T."/>
            <person name="Detter J.C."/>
            <person name="Han C."/>
            <person name="Tapia R."/>
            <person name="Land M."/>
            <person name="Hauser L."/>
            <person name="Markowitz V."/>
            <person name="Cheng J.-F."/>
            <person name="Hugenholtz P."/>
            <person name="Woyke T."/>
            <person name="Wu D."/>
            <person name="Eisen J.A."/>
        </authorList>
    </citation>
    <scope>NUCLEOTIDE SEQUENCE</scope>
    <source>
        <strain>ATCC 43644</strain>
    </source>
</reference>
<feature type="region of interest" description="Disordered" evidence="2">
    <location>
        <begin position="86"/>
        <end position="105"/>
    </location>
</feature>
<dbReference type="eggNOG" id="COG2501">
    <property type="taxonomic scope" value="Bacteria"/>
</dbReference>
<dbReference type="AlphaFoldDB" id="E8R2F2"/>
<organism evidence="3 4">
    <name type="scientific">Isosphaera pallida (strain ATCC 43644 / DSM 9630 / IS1B)</name>
    <dbReference type="NCBI Taxonomy" id="575540"/>
    <lineage>
        <taxon>Bacteria</taxon>
        <taxon>Pseudomonadati</taxon>
        <taxon>Planctomycetota</taxon>
        <taxon>Planctomycetia</taxon>
        <taxon>Isosphaerales</taxon>
        <taxon>Isosphaeraceae</taxon>
        <taxon>Isosphaera</taxon>
    </lineage>
</organism>
<keyword evidence="1" id="KW-0694">RNA-binding</keyword>
<accession>E8R2F2</accession>
<dbReference type="CDD" id="cd00165">
    <property type="entry name" value="S4"/>
    <property type="match status" value="1"/>
</dbReference>
<proteinExistence type="predicted"/>
<dbReference type="PROSITE" id="PS50889">
    <property type="entry name" value="S4"/>
    <property type="match status" value="1"/>
</dbReference>
<dbReference type="InterPro" id="IPR036986">
    <property type="entry name" value="S4_RNA-bd_sf"/>
</dbReference>
<evidence type="ECO:0000256" key="1">
    <source>
        <dbReference type="PROSITE-ProRule" id="PRU00182"/>
    </source>
</evidence>
<keyword evidence="4" id="KW-1185">Reference proteome</keyword>
<evidence type="ECO:0000313" key="4">
    <source>
        <dbReference type="Proteomes" id="UP000008631"/>
    </source>
</evidence>
<dbReference type="Pfam" id="PF13275">
    <property type="entry name" value="S4_2"/>
    <property type="match status" value="1"/>
</dbReference>
<feature type="compositionally biased region" description="Acidic residues" evidence="2">
    <location>
        <begin position="88"/>
        <end position="105"/>
    </location>
</feature>
<dbReference type="STRING" id="575540.Isop_0847"/>
<dbReference type="GO" id="GO:0003723">
    <property type="term" value="F:RNA binding"/>
    <property type="evidence" value="ECO:0007669"/>
    <property type="project" value="UniProtKB-KW"/>
</dbReference>
<name>E8R2F2_ISOPI</name>
<dbReference type="Gene3D" id="3.10.290.10">
    <property type="entry name" value="RNA-binding S4 domain"/>
    <property type="match status" value="1"/>
</dbReference>
<protein>
    <submittedName>
        <fullName evidence="3">Uncharacterized protein</fullName>
    </submittedName>
</protein>
<dbReference type="HOGENOM" id="CLU_2232884_0_0_0"/>
<dbReference type="KEGG" id="ipa:Isop_0847"/>
<gene>
    <name evidence="3" type="ordered locus">Isop_0847</name>
</gene>
<dbReference type="InParanoid" id="E8R2F2"/>
<dbReference type="SUPFAM" id="SSF55174">
    <property type="entry name" value="Alpha-L RNA-binding motif"/>
    <property type="match status" value="1"/>
</dbReference>
<reference evidence="3 4" key="2">
    <citation type="journal article" date="2011" name="Stand. Genomic Sci.">
        <title>Complete genome sequence of Isosphaera pallida type strain (IS1B).</title>
        <authorList>
            <consortium name="US DOE Joint Genome Institute (JGI-PGF)"/>
            <person name="Goker M."/>
            <person name="Cleland D."/>
            <person name="Saunders E."/>
            <person name="Lapidus A."/>
            <person name="Nolan M."/>
            <person name="Lucas S."/>
            <person name="Hammon N."/>
            <person name="Deshpande S."/>
            <person name="Cheng J.F."/>
            <person name="Tapia R."/>
            <person name="Han C."/>
            <person name="Goodwin L."/>
            <person name="Pitluck S."/>
            <person name="Liolios K."/>
            <person name="Pagani I."/>
            <person name="Ivanova N."/>
            <person name="Mavromatis K."/>
            <person name="Pati A."/>
            <person name="Chen A."/>
            <person name="Palaniappan K."/>
            <person name="Land M."/>
            <person name="Hauser L."/>
            <person name="Chang Y.J."/>
            <person name="Jeffries C.D."/>
            <person name="Detter J.C."/>
            <person name="Beck B."/>
            <person name="Woyke T."/>
            <person name="Bristow J."/>
            <person name="Eisen J.A."/>
            <person name="Markowitz V."/>
            <person name="Hugenholtz P."/>
            <person name="Kyrpides N.C."/>
            <person name="Klenk H.P."/>
        </authorList>
    </citation>
    <scope>NUCLEOTIDE SEQUENCE [LARGE SCALE GENOMIC DNA]</scope>
    <source>
        <strain evidence="4">ATCC 43644 / DSM 9630 / IS1B</strain>
    </source>
</reference>
<sequence>MSSRRPEPIRLVISNSPPGSHAKPINLTQVLKLAGVVLNGSEAKAWISDGIVKVNGAVEIRKRRQMMIGDRIEIDLDNAPPIILIPESPDDELDDLDLDGDGEAD</sequence>
<evidence type="ECO:0000313" key="3">
    <source>
        <dbReference type="EMBL" id="ADV61437.1"/>
    </source>
</evidence>
<dbReference type="Proteomes" id="UP000008631">
    <property type="component" value="Chromosome"/>
</dbReference>
<evidence type="ECO:0000256" key="2">
    <source>
        <dbReference type="SAM" id="MobiDB-lite"/>
    </source>
</evidence>
<dbReference type="RefSeq" id="WP_013563726.1">
    <property type="nucleotide sequence ID" value="NC_014962.1"/>
</dbReference>
<dbReference type="EMBL" id="CP002353">
    <property type="protein sequence ID" value="ADV61437.1"/>
    <property type="molecule type" value="Genomic_DNA"/>
</dbReference>
<dbReference type="OrthoDB" id="9811532at2"/>